<dbReference type="PANTHER" id="PTHR11559">
    <property type="entry name" value="CARBOXYLESTERASE"/>
    <property type="match status" value="1"/>
</dbReference>
<dbReference type="KEGG" id="ehx:EMIHUDRAFT_193920"/>
<feature type="domain" description="Carboxylesterase type B" evidence="5">
    <location>
        <begin position="428"/>
        <end position="544"/>
    </location>
</feature>
<dbReference type="RefSeq" id="XP_005793991.1">
    <property type="nucleotide sequence ID" value="XM_005793934.1"/>
</dbReference>
<keyword evidence="2 3" id="KW-0378">Hydrolase</keyword>
<evidence type="ECO:0000256" key="1">
    <source>
        <dbReference type="ARBA" id="ARBA00005964"/>
    </source>
</evidence>
<dbReference type="Pfam" id="PF00135">
    <property type="entry name" value="COesterase"/>
    <property type="match status" value="2"/>
</dbReference>
<dbReference type="eggNOG" id="KOG4389">
    <property type="taxonomic scope" value="Eukaryota"/>
</dbReference>
<dbReference type="STRING" id="2903.R1E2C5"/>
<evidence type="ECO:0000313" key="6">
    <source>
        <dbReference type="EnsemblProtists" id="EOD41562"/>
    </source>
</evidence>
<dbReference type="AlphaFoldDB" id="A0A0D3L0M7"/>
<keyword evidence="7" id="KW-1185">Reference proteome</keyword>
<dbReference type="SUPFAM" id="SSF53474">
    <property type="entry name" value="alpha/beta-Hydrolases"/>
    <property type="match status" value="1"/>
</dbReference>
<proteinExistence type="inferred from homology"/>
<accession>A0A0D3L0M7</accession>
<reference evidence="6" key="2">
    <citation type="submission" date="2024-10" db="UniProtKB">
        <authorList>
            <consortium name="EnsemblProtists"/>
        </authorList>
    </citation>
    <scope>IDENTIFICATION</scope>
</reference>
<reference evidence="7" key="1">
    <citation type="journal article" date="2013" name="Nature">
        <title>Pan genome of the phytoplankton Emiliania underpins its global distribution.</title>
        <authorList>
            <person name="Read B.A."/>
            <person name="Kegel J."/>
            <person name="Klute M.J."/>
            <person name="Kuo A."/>
            <person name="Lefebvre S.C."/>
            <person name="Maumus F."/>
            <person name="Mayer C."/>
            <person name="Miller J."/>
            <person name="Monier A."/>
            <person name="Salamov A."/>
            <person name="Young J."/>
            <person name="Aguilar M."/>
            <person name="Claverie J.M."/>
            <person name="Frickenhaus S."/>
            <person name="Gonzalez K."/>
            <person name="Herman E.K."/>
            <person name="Lin Y.C."/>
            <person name="Napier J."/>
            <person name="Ogata H."/>
            <person name="Sarno A.F."/>
            <person name="Shmutz J."/>
            <person name="Schroeder D."/>
            <person name="de Vargas C."/>
            <person name="Verret F."/>
            <person name="von Dassow P."/>
            <person name="Valentin K."/>
            <person name="Van de Peer Y."/>
            <person name="Wheeler G."/>
            <person name="Dacks J.B."/>
            <person name="Delwiche C.F."/>
            <person name="Dyhrman S.T."/>
            <person name="Glockner G."/>
            <person name="John U."/>
            <person name="Richards T."/>
            <person name="Worden A.Z."/>
            <person name="Zhang X."/>
            <person name="Grigoriev I.V."/>
            <person name="Allen A.E."/>
            <person name="Bidle K."/>
            <person name="Borodovsky M."/>
            <person name="Bowler C."/>
            <person name="Brownlee C."/>
            <person name="Cock J.M."/>
            <person name="Elias M."/>
            <person name="Gladyshev V.N."/>
            <person name="Groth M."/>
            <person name="Guda C."/>
            <person name="Hadaegh A."/>
            <person name="Iglesias-Rodriguez M.D."/>
            <person name="Jenkins J."/>
            <person name="Jones B.M."/>
            <person name="Lawson T."/>
            <person name="Leese F."/>
            <person name="Lindquist E."/>
            <person name="Lobanov A."/>
            <person name="Lomsadze A."/>
            <person name="Malik S.B."/>
            <person name="Marsh M.E."/>
            <person name="Mackinder L."/>
            <person name="Mock T."/>
            <person name="Mueller-Roeber B."/>
            <person name="Pagarete A."/>
            <person name="Parker M."/>
            <person name="Probert I."/>
            <person name="Quesneville H."/>
            <person name="Raines C."/>
            <person name="Rensing S.A."/>
            <person name="Riano-Pachon D.M."/>
            <person name="Richier S."/>
            <person name="Rokitta S."/>
            <person name="Shiraiwa Y."/>
            <person name="Soanes D.M."/>
            <person name="van der Giezen M."/>
            <person name="Wahlund T.M."/>
            <person name="Williams B."/>
            <person name="Wilson W."/>
            <person name="Wolfe G."/>
            <person name="Wurch L.L."/>
        </authorList>
    </citation>
    <scope>NUCLEOTIDE SEQUENCE</scope>
</reference>
<dbReference type="HOGENOM" id="CLU_497347_0_0_1"/>
<organism evidence="6 7">
    <name type="scientific">Emiliania huxleyi (strain CCMP1516)</name>
    <dbReference type="NCBI Taxonomy" id="280463"/>
    <lineage>
        <taxon>Eukaryota</taxon>
        <taxon>Haptista</taxon>
        <taxon>Haptophyta</taxon>
        <taxon>Prymnesiophyceae</taxon>
        <taxon>Isochrysidales</taxon>
        <taxon>Noelaerhabdaceae</taxon>
        <taxon>Emiliania</taxon>
    </lineage>
</organism>
<dbReference type="InterPro" id="IPR029058">
    <property type="entry name" value="AB_hydrolase_fold"/>
</dbReference>
<name>A0A0D3L0M7_EMIH1</name>
<sequence length="548" mass="58066">MLLKSSAAAPQLTMIYFPVRALAEPARMILEFGGVAYEDASPQQAYGVPWKDAKDKTPFGAGPGWRDHPRGGAYVIGCASNYDGASMAERAAALGNPVVVVTLDYRLGAFGFLGGTAMRARDPDRSTGNYGIQDQRAAIKWVRANAAVFGGDVGSVTIFGQSAGAGSIANHYVQPDSRGLFDRAIAESGAFSRWNAMPRAIGQGQYDYLATELGCDLKSDPVACLLAKPWKDVQAAATRAVPPSWFGLQWAPVVDGVALPVAPYFAIDANRSAEAVAADALDALDDEANDDEDEDASVVVEEAGGARAAARAAAVVAAPPVVEVADVPLLLGSCLFPNKPKADDSGLRECCGDNVAHTLSTQGYDRWVDGSFWTQWIRFGVFDAVHAAQARRAYLDVASSQSPWWAARALAAGLQMFSRRGGRVRLPYRFDYAAYAGTNPYVGVAHSAELPFVFAADEARATPQLAALSDAIVRYWTNFAASADPNPLPPNATSRGGGRSRGTVEATLPSLPSWPAYDAATQRQIVLNATDLRVEDGWNAAHCEASAA</sequence>
<evidence type="ECO:0000256" key="2">
    <source>
        <dbReference type="ARBA" id="ARBA00022801"/>
    </source>
</evidence>
<dbReference type="PROSITE" id="PS00122">
    <property type="entry name" value="CARBOXYLESTERASE_B_1"/>
    <property type="match status" value="1"/>
</dbReference>
<evidence type="ECO:0000256" key="3">
    <source>
        <dbReference type="RuleBase" id="RU361235"/>
    </source>
</evidence>
<evidence type="ECO:0000313" key="7">
    <source>
        <dbReference type="Proteomes" id="UP000013827"/>
    </source>
</evidence>
<dbReference type="EC" id="3.1.1.-" evidence="3"/>
<dbReference type="GeneID" id="17286832"/>
<dbReference type="GO" id="GO:0016787">
    <property type="term" value="F:hydrolase activity"/>
    <property type="evidence" value="ECO:0007669"/>
    <property type="project" value="UniProtKB-KW"/>
</dbReference>
<dbReference type="Gene3D" id="3.40.50.1820">
    <property type="entry name" value="alpha/beta hydrolase"/>
    <property type="match status" value="2"/>
</dbReference>
<dbReference type="InterPro" id="IPR050309">
    <property type="entry name" value="Type-B_Carboxylest/Lipase"/>
</dbReference>
<evidence type="ECO:0000256" key="4">
    <source>
        <dbReference type="SAM" id="MobiDB-lite"/>
    </source>
</evidence>
<feature type="region of interest" description="Disordered" evidence="4">
    <location>
        <begin position="486"/>
        <end position="505"/>
    </location>
</feature>
<feature type="domain" description="Carboxylesterase type B" evidence="5">
    <location>
        <begin position="71"/>
        <end position="269"/>
    </location>
</feature>
<dbReference type="InterPro" id="IPR002018">
    <property type="entry name" value="CarbesteraseB"/>
</dbReference>
<comment type="similarity">
    <text evidence="1 3">Belongs to the type-B carboxylesterase/lipase family.</text>
</comment>
<protein>
    <recommendedName>
        <fullName evidence="3">Carboxylic ester hydrolase</fullName>
        <ecNumber evidence="3">3.1.1.-</ecNumber>
    </recommendedName>
</protein>
<dbReference type="Proteomes" id="UP000013827">
    <property type="component" value="Unassembled WGS sequence"/>
</dbReference>
<dbReference type="Gene3D" id="3.40.30.10">
    <property type="entry name" value="Glutaredoxin"/>
    <property type="match status" value="1"/>
</dbReference>
<dbReference type="PaxDb" id="2903-EOD41562"/>
<evidence type="ECO:0000259" key="5">
    <source>
        <dbReference type="Pfam" id="PF00135"/>
    </source>
</evidence>
<dbReference type="EnsemblProtists" id="EOD41562">
    <property type="protein sequence ID" value="EOD41562"/>
    <property type="gene ID" value="EMIHUDRAFT_193920"/>
</dbReference>
<dbReference type="InterPro" id="IPR019826">
    <property type="entry name" value="Carboxylesterase_B_AS"/>
</dbReference>